<sequence>MATFQKAIKVGSSIAVVIPRRSLKALGIRHGTPLALDIDEKHRRFLVSHPAPMIDTELLDWTSRFIKRYRPALEALAKK</sequence>
<gene>
    <name evidence="1" type="ORF">A2678_02075</name>
</gene>
<name>A0A1F6CIE9_9BACT</name>
<accession>A0A1F6CIE9</accession>
<dbReference type="AlphaFoldDB" id="A0A1F6CIE9"/>
<proteinExistence type="predicted"/>
<dbReference type="InterPro" id="IPR037914">
    <property type="entry name" value="SpoVT-AbrB_sf"/>
</dbReference>
<evidence type="ECO:0000313" key="1">
    <source>
        <dbReference type="EMBL" id="OGG48632.1"/>
    </source>
</evidence>
<dbReference type="Proteomes" id="UP000178815">
    <property type="component" value="Unassembled WGS sequence"/>
</dbReference>
<dbReference type="STRING" id="1798481.A2678_02075"/>
<dbReference type="SUPFAM" id="SSF89447">
    <property type="entry name" value="AbrB/MazE/MraZ-like"/>
    <property type="match status" value="1"/>
</dbReference>
<reference evidence="1 2" key="1">
    <citation type="journal article" date="2016" name="Nat. Commun.">
        <title>Thousands of microbial genomes shed light on interconnected biogeochemical processes in an aquifer system.</title>
        <authorList>
            <person name="Anantharaman K."/>
            <person name="Brown C.T."/>
            <person name="Hug L.A."/>
            <person name="Sharon I."/>
            <person name="Castelle C.J."/>
            <person name="Probst A.J."/>
            <person name="Thomas B.C."/>
            <person name="Singh A."/>
            <person name="Wilkins M.J."/>
            <person name="Karaoz U."/>
            <person name="Brodie E.L."/>
            <person name="Williams K.H."/>
            <person name="Hubbard S.S."/>
            <person name="Banfield J.F."/>
        </authorList>
    </citation>
    <scope>NUCLEOTIDE SEQUENCE [LARGE SCALE GENOMIC DNA]</scope>
</reference>
<evidence type="ECO:0000313" key="2">
    <source>
        <dbReference type="Proteomes" id="UP000178815"/>
    </source>
</evidence>
<organism evidence="1 2">
    <name type="scientific">Candidatus Kaiserbacteria bacterium RIFCSPHIGHO2_01_FULL_53_31</name>
    <dbReference type="NCBI Taxonomy" id="1798481"/>
    <lineage>
        <taxon>Bacteria</taxon>
        <taxon>Candidatus Kaiseribacteriota</taxon>
    </lineage>
</organism>
<comment type="caution">
    <text evidence="1">The sequence shown here is derived from an EMBL/GenBank/DDBJ whole genome shotgun (WGS) entry which is preliminary data.</text>
</comment>
<protein>
    <recommendedName>
        <fullName evidence="3">SpoVT-AbrB domain-containing protein</fullName>
    </recommendedName>
</protein>
<dbReference type="EMBL" id="MFKU01000010">
    <property type="protein sequence ID" value="OGG48632.1"/>
    <property type="molecule type" value="Genomic_DNA"/>
</dbReference>
<evidence type="ECO:0008006" key="3">
    <source>
        <dbReference type="Google" id="ProtNLM"/>
    </source>
</evidence>